<evidence type="ECO:0000256" key="9">
    <source>
        <dbReference type="SAM" id="SignalP"/>
    </source>
</evidence>
<feature type="transmembrane region" description="Helical" evidence="8">
    <location>
        <begin position="239"/>
        <end position="261"/>
    </location>
</feature>
<feature type="signal peptide" evidence="9">
    <location>
        <begin position="1"/>
        <end position="18"/>
    </location>
</feature>
<feature type="region of interest" description="Disordered" evidence="7">
    <location>
        <begin position="796"/>
        <end position="821"/>
    </location>
</feature>
<comment type="subcellular location">
    <subcellularLocation>
        <location evidence="1">Membrane</location>
        <topology evidence="1">Multi-pass membrane protein</topology>
    </subcellularLocation>
</comment>
<comment type="caution">
    <text evidence="11">The sequence shown here is derived from an EMBL/GenBank/DDBJ whole genome shotgun (WGS) entry which is preliminary data.</text>
</comment>
<dbReference type="PROSITE" id="PS50216">
    <property type="entry name" value="DHHC"/>
    <property type="match status" value="1"/>
</dbReference>
<evidence type="ECO:0000313" key="12">
    <source>
        <dbReference type="Proteomes" id="UP001562425"/>
    </source>
</evidence>
<feature type="transmembrane region" description="Helical" evidence="8">
    <location>
        <begin position="335"/>
        <end position="362"/>
    </location>
</feature>
<proteinExistence type="predicted"/>
<evidence type="ECO:0000256" key="2">
    <source>
        <dbReference type="ARBA" id="ARBA00022679"/>
    </source>
</evidence>
<feature type="transmembrane region" description="Helical" evidence="8">
    <location>
        <begin position="461"/>
        <end position="490"/>
    </location>
</feature>
<name>A0ABD1DLM1_CULPP</name>
<feature type="chain" id="PRO_5044772479" description="Palmitoyltransferase DHHC domain-containing protein" evidence="9">
    <location>
        <begin position="19"/>
        <end position="1091"/>
    </location>
</feature>
<feature type="region of interest" description="Disordered" evidence="7">
    <location>
        <begin position="1001"/>
        <end position="1053"/>
    </location>
</feature>
<feature type="compositionally biased region" description="Low complexity" evidence="7">
    <location>
        <begin position="796"/>
        <end position="814"/>
    </location>
</feature>
<dbReference type="PANTHER" id="PTHR22883:SF203">
    <property type="entry name" value="PALMITOYLTRANSFERASE"/>
    <property type="match status" value="1"/>
</dbReference>
<evidence type="ECO:0000256" key="5">
    <source>
        <dbReference type="ARBA" id="ARBA00023136"/>
    </source>
</evidence>
<dbReference type="InterPro" id="IPR039859">
    <property type="entry name" value="PFA4/ZDH16/20/ERF2-like"/>
</dbReference>
<feature type="transmembrane region" description="Helical" evidence="8">
    <location>
        <begin position="211"/>
        <end position="232"/>
    </location>
</feature>
<evidence type="ECO:0000256" key="7">
    <source>
        <dbReference type="SAM" id="MobiDB-lite"/>
    </source>
</evidence>
<evidence type="ECO:0000259" key="10">
    <source>
        <dbReference type="Pfam" id="PF01529"/>
    </source>
</evidence>
<keyword evidence="12" id="KW-1185">Reference proteome</keyword>
<dbReference type="Proteomes" id="UP001562425">
    <property type="component" value="Unassembled WGS sequence"/>
</dbReference>
<evidence type="ECO:0000256" key="8">
    <source>
        <dbReference type="SAM" id="Phobius"/>
    </source>
</evidence>
<sequence>MKFIIAVLALALAVVVNGSYLPSVVSYSAAVPAVSSSVWPAYGGLYGKAAVLGGYAGYPGTYGNWPVYGKTWGYQAAPVVTKVVDNGAWNYGGYGYNKYWLKRIVGRQSENSPIKVSFRSIWAKERLMQRKKDFGTMDTSMIKEQTQRQQQQTTRHEGGATATTLRKALARQSRKLTRNQFCSSQDNLGASEYRKDRRVHGLQLPLHPLQLVGWFALILFGYSTFALLIPALKPSVQLPLYYVLATLYLLHLVSHLAALLLDPADVELRRKSSRAVVPEFDRSKHSHVIENGRCHLCNIKTTSHRTKHCSVCNKCVGTFDHHCKWLNHCVGGRNYVAFLMCVVSAVIAALVILAAAVVEIVLYHVQPEWLNVAWFGFANSSDTTAIVDPTSDQTNTDLNNDTLANSTLPSLLDNITSSAQDLLLNQTLFINDTADNVTDEATDSPVDKSPAGTGISVNNTIFLAIIGFLGILAAIAAGLLLHLCFFHIYISFLGLTTYEYIRNNRQNVMTNQPTQLPQDARSLANGPSTTTSTVGATSKLSMLSTCTKSHHTIPEIYICSSANPAADLSIPGPLNDLNRQRPRTLHCCDNSKECTNNITSAGLRNLDSVSLATAATSASNTTSTRQKSAFYMCSMLEERNVAAVKGHPREKCESRTFHCCSQYRQTVNGEDFETTTTSESFVQYSEQCTFCSVKMKPAGNALDKADQITALQEKQCCVKSLTKHHRWKRKWNCCSNVPDSPDVPGDPLRSISAGVPQQDVLQHFPTITNVMEHNHLQHQQQQQQQQLNHYELTNNANRANNNRNNNCVSNNNCSTSTDSRNGSGNGYYDINLISVGDHNAINNNYNISSTSNGNNNRILNDANGNDVSLTPNSVSPVPKRPRARLVRPWPVVRLRHMMRMIDRYRRPRCRPGLAPAAVATGSVKQNQVRPLSTSECTATVVAGMTACGSGSPTILPTSTIRTDTPPTMPALPPPVRRKLKNTTDDLQDLVNTLALVQQQQQQQQQQNQQSMIRIPIHPSYRRSRRKTLIRNRSPTLSPIHESGLSNPTSPQLCRHSCSASISSLASGAAANVCGGGSSGAQATSTTVDRPI</sequence>
<feature type="compositionally biased region" description="Basic residues" evidence="7">
    <location>
        <begin position="1019"/>
        <end position="1029"/>
    </location>
</feature>
<evidence type="ECO:0000256" key="6">
    <source>
        <dbReference type="ARBA" id="ARBA00023315"/>
    </source>
</evidence>
<dbReference type="EMBL" id="JBEHCU010005178">
    <property type="protein sequence ID" value="KAL1400638.1"/>
    <property type="molecule type" value="Genomic_DNA"/>
</dbReference>
<feature type="compositionally biased region" description="Low complexity" evidence="7">
    <location>
        <begin position="1079"/>
        <end position="1091"/>
    </location>
</feature>
<dbReference type="InterPro" id="IPR001594">
    <property type="entry name" value="Palmitoyltrfase_DHHC"/>
</dbReference>
<evidence type="ECO:0000313" key="11">
    <source>
        <dbReference type="EMBL" id="KAL1400638.1"/>
    </source>
</evidence>
<protein>
    <recommendedName>
        <fullName evidence="10">Palmitoyltransferase DHHC domain-containing protein</fullName>
    </recommendedName>
</protein>
<dbReference type="GO" id="GO:0016020">
    <property type="term" value="C:membrane"/>
    <property type="evidence" value="ECO:0007669"/>
    <property type="project" value="UniProtKB-SubCell"/>
</dbReference>
<keyword evidence="4 8" id="KW-1133">Transmembrane helix</keyword>
<dbReference type="AlphaFoldDB" id="A0ABD1DLM1"/>
<keyword evidence="5 8" id="KW-0472">Membrane</keyword>
<gene>
    <name evidence="11" type="ORF">pipiens_002041</name>
</gene>
<keyword evidence="2" id="KW-0808">Transferase</keyword>
<dbReference type="PANTHER" id="PTHR22883">
    <property type="entry name" value="ZINC FINGER DHHC DOMAIN CONTAINING PROTEIN"/>
    <property type="match status" value="1"/>
</dbReference>
<feature type="domain" description="Palmitoyltransferase DHHC" evidence="10">
    <location>
        <begin position="293"/>
        <end position="367"/>
    </location>
</feature>
<feature type="compositionally biased region" description="Polar residues" evidence="7">
    <location>
        <begin position="952"/>
        <end position="961"/>
    </location>
</feature>
<evidence type="ECO:0000256" key="4">
    <source>
        <dbReference type="ARBA" id="ARBA00022989"/>
    </source>
</evidence>
<organism evidence="11 12">
    <name type="scientific">Culex pipiens pipiens</name>
    <name type="common">Northern house mosquito</name>
    <dbReference type="NCBI Taxonomy" id="38569"/>
    <lineage>
        <taxon>Eukaryota</taxon>
        <taxon>Metazoa</taxon>
        <taxon>Ecdysozoa</taxon>
        <taxon>Arthropoda</taxon>
        <taxon>Hexapoda</taxon>
        <taxon>Insecta</taxon>
        <taxon>Pterygota</taxon>
        <taxon>Neoptera</taxon>
        <taxon>Endopterygota</taxon>
        <taxon>Diptera</taxon>
        <taxon>Nematocera</taxon>
        <taxon>Culicoidea</taxon>
        <taxon>Culicidae</taxon>
        <taxon>Culicinae</taxon>
        <taxon>Culicini</taxon>
        <taxon>Culex</taxon>
        <taxon>Culex</taxon>
    </lineage>
</organism>
<keyword evidence="9" id="KW-0732">Signal</keyword>
<evidence type="ECO:0000256" key="1">
    <source>
        <dbReference type="ARBA" id="ARBA00004141"/>
    </source>
</evidence>
<feature type="region of interest" description="Disordered" evidence="7">
    <location>
        <begin position="1070"/>
        <end position="1091"/>
    </location>
</feature>
<reference evidence="11 12" key="1">
    <citation type="submission" date="2024-05" db="EMBL/GenBank/DDBJ databases">
        <title>Culex pipiens pipiens assembly and annotation.</title>
        <authorList>
            <person name="Alout H."/>
            <person name="Durand T."/>
        </authorList>
    </citation>
    <scope>NUCLEOTIDE SEQUENCE [LARGE SCALE GENOMIC DNA]</scope>
    <source>
        <strain evidence="11">HA-2024</strain>
        <tissue evidence="11">Whole body</tissue>
    </source>
</reference>
<evidence type="ECO:0000256" key="3">
    <source>
        <dbReference type="ARBA" id="ARBA00022692"/>
    </source>
</evidence>
<keyword evidence="6" id="KW-0012">Acyltransferase</keyword>
<feature type="region of interest" description="Disordered" evidence="7">
    <location>
        <begin position="952"/>
        <end position="973"/>
    </location>
</feature>
<dbReference type="GO" id="GO:0016746">
    <property type="term" value="F:acyltransferase activity"/>
    <property type="evidence" value="ECO:0007669"/>
    <property type="project" value="UniProtKB-KW"/>
</dbReference>
<dbReference type="Pfam" id="PF01529">
    <property type="entry name" value="DHHC"/>
    <property type="match status" value="1"/>
</dbReference>
<accession>A0ABD1DLM1</accession>
<keyword evidence="3 8" id="KW-0812">Transmembrane</keyword>